<feature type="domain" description="PIPK" evidence="12">
    <location>
        <begin position="25"/>
        <end position="411"/>
    </location>
</feature>
<comment type="catalytic activity">
    <reaction evidence="1">
        <text>a 1,2-diacyl-sn-glycero-3-phospho-(1D-myo-inositol 4-phosphate) + ATP = a 1,2-diacyl-sn-glycero-3-phospho-(1D-myo-inositol-4,5-bisphosphate) + ADP + H(+)</text>
        <dbReference type="Rhea" id="RHEA:14425"/>
        <dbReference type="ChEBI" id="CHEBI:15378"/>
        <dbReference type="ChEBI" id="CHEBI:30616"/>
        <dbReference type="ChEBI" id="CHEBI:58178"/>
        <dbReference type="ChEBI" id="CHEBI:58456"/>
        <dbReference type="ChEBI" id="CHEBI:456216"/>
        <dbReference type="EC" id="2.7.1.68"/>
    </reaction>
</comment>
<evidence type="ECO:0000256" key="4">
    <source>
        <dbReference type="ARBA" id="ARBA00022679"/>
    </source>
</evidence>
<dbReference type="EMBL" id="KV454416">
    <property type="protein sequence ID" value="ODQ63159.1"/>
    <property type="molecule type" value="Genomic_DNA"/>
</dbReference>
<dbReference type="GO" id="GO:0005524">
    <property type="term" value="F:ATP binding"/>
    <property type="evidence" value="ECO:0007669"/>
    <property type="project" value="UniProtKB-UniRule"/>
</dbReference>
<evidence type="ECO:0000256" key="10">
    <source>
        <dbReference type="ARBA" id="ARBA00082306"/>
    </source>
</evidence>
<keyword evidence="14" id="KW-1185">Reference proteome</keyword>
<keyword evidence="4 11" id="KW-0808">Transferase</keyword>
<dbReference type="GO" id="GO:0046854">
    <property type="term" value="P:phosphatidylinositol phosphate biosynthetic process"/>
    <property type="evidence" value="ECO:0007669"/>
    <property type="project" value="TreeGrafter"/>
</dbReference>
<gene>
    <name evidence="13" type="ORF">NADFUDRAFT_29443</name>
</gene>
<dbReference type="SMART" id="SM00330">
    <property type="entry name" value="PIPKc"/>
    <property type="match status" value="1"/>
</dbReference>
<keyword evidence="7 11" id="KW-0067">ATP-binding</keyword>
<dbReference type="OrthoDB" id="20783at2759"/>
<dbReference type="Gene3D" id="3.30.800.10">
    <property type="entry name" value="Phosphatidylinositol Phosphate Kinase II Beta"/>
    <property type="match status" value="1"/>
</dbReference>
<evidence type="ECO:0000256" key="11">
    <source>
        <dbReference type="PROSITE-ProRule" id="PRU00781"/>
    </source>
</evidence>
<dbReference type="EC" id="2.7.1.68" evidence="2"/>
<evidence type="ECO:0000256" key="7">
    <source>
        <dbReference type="ARBA" id="ARBA00022840"/>
    </source>
</evidence>
<dbReference type="PANTHER" id="PTHR23086">
    <property type="entry name" value="PHOSPHATIDYLINOSITOL-4-PHOSPHATE 5-KINASE"/>
    <property type="match status" value="1"/>
</dbReference>
<evidence type="ECO:0000256" key="9">
    <source>
        <dbReference type="ARBA" id="ARBA00080374"/>
    </source>
</evidence>
<evidence type="ECO:0000256" key="1">
    <source>
        <dbReference type="ARBA" id="ARBA00000444"/>
    </source>
</evidence>
<reference evidence="13 14" key="1">
    <citation type="journal article" date="2016" name="Proc. Natl. Acad. Sci. U.S.A.">
        <title>Comparative genomics of biotechnologically important yeasts.</title>
        <authorList>
            <person name="Riley R."/>
            <person name="Haridas S."/>
            <person name="Wolfe K.H."/>
            <person name="Lopes M.R."/>
            <person name="Hittinger C.T."/>
            <person name="Goeker M."/>
            <person name="Salamov A.A."/>
            <person name="Wisecaver J.H."/>
            <person name="Long T.M."/>
            <person name="Calvey C.H."/>
            <person name="Aerts A.L."/>
            <person name="Barry K.W."/>
            <person name="Choi C."/>
            <person name="Clum A."/>
            <person name="Coughlan A.Y."/>
            <person name="Deshpande S."/>
            <person name="Douglass A.P."/>
            <person name="Hanson S.J."/>
            <person name="Klenk H.-P."/>
            <person name="LaButti K.M."/>
            <person name="Lapidus A."/>
            <person name="Lindquist E.A."/>
            <person name="Lipzen A.M."/>
            <person name="Meier-Kolthoff J.P."/>
            <person name="Ohm R.A."/>
            <person name="Otillar R.P."/>
            <person name="Pangilinan J.L."/>
            <person name="Peng Y."/>
            <person name="Rokas A."/>
            <person name="Rosa C.A."/>
            <person name="Scheuner C."/>
            <person name="Sibirny A.A."/>
            <person name="Slot J.C."/>
            <person name="Stielow J.B."/>
            <person name="Sun H."/>
            <person name="Kurtzman C.P."/>
            <person name="Blackwell M."/>
            <person name="Grigoriev I.V."/>
            <person name="Jeffries T.W."/>
        </authorList>
    </citation>
    <scope>NUCLEOTIDE SEQUENCE [LARGE SCALE GENOMIC DNA]</scope>
    <source>
        <strain evidence="13 14">DSM 6958</strain>
    </source>
</reference>
<sequence length="417" mass="48418">MEPRRRRTKLNEDDYVLVGTKVSEGHQNYVTAYNMLTGIRVSVSRCNAKVKSPLTDADFRESHKLAFDISGNELTPSARYDFKFKDYAPKVFRDLREHFRLDPADYLMSLTAKYILSELGSPGKSGSFFYYSRDFRFIIKTVHHSEHKMLRLILREYYDHVKKHPHTLISQFYGLHRLELPFGHKVHFIIMNNLFPPDKLIHRTYDLKGSFLGRLTAKDKVKQSQERAPVLKDLNWLQNQEKIQLGSIKRQVFLNQLEKDIKLLQRLNLMDYSLLIGICDLTLGGSGPRGLSVFEPKPEINNNPTSLASPRLNRGSSLAYHTGRSHSPTASSFTFYHDLGGFQATDESNQLIPEIYYFGVIDCLTNYSWVKRLETEWRILETQDMKQEKLISAIPAREYGERFLKFIKLEAQPKSKV</sequence>
<dbReference type="Gene3D" id="3.30.810.10">
    <property type="entry name" value="2-Layer Sandwich"/>
    <property type="match status" value="1"/>
</dbReference>
<evidence type="ECO:0000256" key="3">
    <source>
        <dbReference type="ARBA" id="ARBA00022553"/>
    </source>
</evidence>
<keyword evidence="6 11" id="KW-0418">Kinase</keyword>
<dbReference type="PANTHER" id="PTHR23086:SF8">
    <property type="entry name" value="PHOSPHATIDYLINOSITOL 5-PHOSPHATE 4-KINASE, ISOFORM A"/>
    <property type="match status" value="1"/>
</dbReference>
<dbReference type="SUPFAM" id="SSF56104">
    <property type="entry name" value="SAICAR synthase-like"/>
    <property type="match status" value="1"/>
</dbReference>
<dbReference type="FunFam" id="3.30.800.10:FF:000009">
    <property type="entry name" value="Phosphatidylinositol 4-phosphate 5-kinase its3"/>
    <property type="match status" value="1"/>
</dbReference>
<dbReference type="GO" id="GO:0016308">
    <property type="term" value="F:1-phosphatidylinositol-4-phosphate 5-kinase activity"/>
    <property type="evidence" value="ECO:0007669"/>
    <property type="project" value="UniProtKB-EC"/>
</dbReference>
<dbReference type="InterPro" id="IPR027484">
    <property type="entry name" value="PInositol-4-P-5-kinase_N"/>
</dbReference>
<name>A0A1E3PCJ5_9ASCO</name>
<protein>
    <recommendedName>
        <fullName evidence="2">1-phosphatidylinositol-4-phosphate 5-kinase</fullName>
        <ecNumber evidence="2">2.7.1.68</ecNumber>
    </recommendedName>
    <alternativeName>
        <fullName evidence="10">1-phosphatidylinositol 4-phosphate kinase</fullName>
    </alternativeName>
    <alternativeName>
        <fullName evidence="8">Diphosphoinositide kinase</fullName>
    </alternativeName>
    <alternativeName>
        <fullName evidence="9">PIP5K</fullName>
    </alternativeName>
</protein>
<dbReference type="InterPro" id="IPR027483">
    <property type="entry name" value="PInositol-4-P-4/5-kinase_C_sf"/>
</dbReference>
<dbReference type="Proteomes" id="UP000095009">
    <property type="component" value="Unassembled WGS sequence"/>
</dbReference>
<organism evidence="13 14">
    <name type="scientific">Nadsonia fulvescens var. elongata DSM 6958</name>
    <dbReference type="NCBI Taxonomy" id="857566"/>
    <lineage>
        <taxon>Eukaryota</taxon>
        <taxon>Fungi</taxon>
        <taxon>Dikarya</taxon>
        <taxon>Ascomycota</taxon>
        <taxon>Saccharomycotina</taxon>
        <taxon>Dipodascomycetes</taxon>
        <taxon>Dipodascales</taxon>
        <taxon>Dipodascales incertae sedis</taxon>
        <taxon>Nadsonia</taxon>
    </lineage>
</organism>
<evidence type="ECO:0000256" key="6">
    <source>
        <dbReference type="ARBA" id="ARBA00022777"/>
    </source>
</evidence>
<dbReference type="InterPro" id="IPR023610">
    <property type="entry name" value="PInositol-4/5-P-5/4-kinase"/>
</dbReference>
<evidence type="ECO:0000313" key="14">
    <source>
        <dbReference type="Proteomes" id="UP000095009"/>
    </source>
</evidence>
<dbReference type="CDD" id="cd17303">
    <property type="entry name" value="PIPKc_PIP5K_yeast_like"/>
    <property type="match status" value="1"/>
</dbReference>
<keyword evidence="5 11" id="KW-0547">Nucleotide-binding</keyword>
<keyword evidence="3" id="KW-0597">Phosphoprotein</keyword>
<evidence type="ECO:0000256" key="2">
    <source>
        <dbReference type="ARBA" id="ARBA00012172"/>
    </source>
</evidence>
<dbReference type="STRING" id="857566.A0A1E3PCJ5"/>
<evidence type="ECO:0000256" key="5">
    <source>
        <dbReference type="ARBA" id="ARBA00022741"/>
    </source>
</evidence>
<proteinExistence type="predicted"/>
<evidence type="ECO:0000256" key="8">
    <source>
        <dbReference type="ARBA" id="ARBA00078403"/>
    </source>
</evidence>
<dbReference type="PROSITE" id="PS51455">
    <property type="entry name" value="PIPK"/>
    <property type="match status" value="1"/>
</dbReference>
<dbReference type="AlphaFoldDB" id="A0A1E3PCJ5"/>
<dbReference type="GO" id="GO:0005886">
    <property type="term" value="C:plasma membrane"/>
    <property type="evidence" value="ECO:0007669"/>
    <property type="project" value="TreeGrafter"/>
</dbReference>
<evidence type="ECO:0000259" key="12">
    <source>
        <dbReference type="PROSITE" id="PS51455"/>
    </source>
</evidence>
<accession>A0A1E3PCJ5</accession>
<dbReference type="Pfam" id="PF01504">
    <property type="entry name" value="PIP5K"/>
    <property type="match status" value="1"/>
</dbReference>
<dbReference type="InterPro" id="IPR002498">
    <property type="entry name" value="PInositol-4-P-4/5-kinase_core"/>
</dbReference>
<evidence type="ECO:0000313" key="13">
    <source>
        <dbReference type="EMBL" id="ODQ63159.1"/>
    </source>
</evidence>